<accession>A0ABV7Y236</accession>
<dbReference type="RefSeq" id="WP_205122301.1">
    <property type="nucleotide sequence ID" value="NZ_JAFBCM010000001.1"/>
</dbReference>
<dbReference type="PROSITE" id="PS00211">
    <property type="entry name" value="ABC_TRANSPORTER_1"/>
    <property type="match status" value="1"/>
</dbReference>
<dbReference type="EMBL" id="JBHRZH010000001">
    <property type="protein sequence ID" value="MFC3759296.1"/>
    <property type="molecule type" value="Genomic_DNA"/>
</dbReference>
<dbReference type="InterPro" id="IPR003439">
    <property type="entry name" value="ABC_transporter-like_ATP-bd"/>
</dbReference>
<dbReference type="InterPro" id="IPR027417">
    <property type="entry name" value="P-loop_NTPase"/>
</dbReference>
<proteinExistence type="predicted"/>
<evidence type="ECO:0000259" key="3">
    <source>
        <dbReference type="PROSITE" id="PS50893"/>
    </source>
</evidence>
<dbReference type="GO" id="GO:0005524">
    <property type="term" value="F:ATP binding"/>
    <property type="evidence" value="ECO:0007669"/>
    <property type="project" value="UniProtKB-KW"/>
</dbReference>
<dbReference type="SUPFAM" id="SSF52540">
    <property type="entry name" value="P-loop containing nucleoside triphosphate hydrolases"/>
    <property type="match status" value="2"/>
</dbReference>
<feature type="domain" description="ABC transporter" evidence="3">
    <location>
        <begin position="255"/>
        <end position="499"/>
    </location>
</feature>
<comment type="caution">
    <text evidence="4">The sequence shown here is derived from an EMBL/GenBank/DDBJ whole genome shotgun (WGS) entry which is preliminary data.</text>
</comment>
<protein>
    <submittedName>
        <fullName evidence="4">ABC transporter ATP-binding protein</fullName>
    </submittedName>
</protein>
<evidence type="ECO:0000313" key="5">
    <source>
        <dbReference type="Proteomes" id="UP001595699"/>
    </source>
</evidence>
<dbReference type="PANTHER" id="PTHR43790:SF4">
    <property type="entry name" value="GUANOSINE IMPORT ATP-BINDING PROTEIN NUPO"/>
    <property type="match status" value="1"/>
</dbReference>
<keyword evidence="5" id="KW-1185">Reference proteome</keyword>
<dbReference type="Gene3D" id="3.40.50.300">
    <property type="entry name" value="P-loop containing nucleotide triphosphate hydrolases"/>
    <property type="match status" value="2"/>
</dbReference>
<evidence type="ECO:0000313" key="4">
    <source>
        <dbReference type="EMBL" id="MFC3759296.1"/>
    </source>
</evidence>
<dbReference type="InterPro" id="IPR003593">
    <property type="entry name" value="AAA+_ATPase"/>
</dbReference>
<dbReference type="PANTHER" id="PTHR43790">
    <property type="entry name" value="CARBOHYDRATE TRANSPORT ATP-BINDING PROTEIN MG119-RELATED"/>
    <property type="match status" value="1"/>
</dbReference>
<keyword evidence="1" id="KW-0547">Nucleotide-binding</keyword>
<dbReference type="PROSITE" id="PS50893">
    <property type="entry name" value="ABC_TRANSPORTER_2"/>
    <property type="match status" value="2"/>
</dbReference>
<dbReference type="Proteomes" id="UP001595699">
    <property type="component" value="Unassembled WGS sequence"/>
</dbReference>
<dbReference type="Pfam" id="PF00005">
    <property type="entry name" value="ABC_tran"/>
    <property type="match status" value="2"/>
</dbReference>
<dbReference type="InterPro" id="IPR050107">
    <property type="entry name" value="ABC_carbohydrate_import_ATPase"/>
</dbReference>
<sequence length="517" mass="55451">MTLELRGLTKRFGALVANDHIDLTVEPGEIHCLLGENGAGKSTLMNMLYGLLAPDEGTVTLDGKAITCSSPREAINAGIGMVHQHFMLVPVFTVAENVMLGREQTKGLGLLDRAAADKLVRNLSEQYGLSVDPAAKIENIPVGVQQRVEILKALANEAKVLILDEPTAVLTPQEIDELIEVMRSLKANGTAIVFITHKLKEVKAIADRITVIRRGKVIATVEPTTSETELAELMVGRAVQLVVDKAPATPEDVKLEVDHLSIADLNGYAVVDDVSFDVRGGEILGIAGVQGNGQSELVQALVGLMPPAKGAIRLGGRDLAGLTPREHLDAGIGYVPEDRSLDGYVGSFSVAENLVLDLVRSAPFSRGGTISPAAVRKNADNRVEEFDVRTQSIETPVSSLSGGNQQKVVLARELSRPLQLLIASQPTRGLDVGSIEFVHKRLVRERDQGTAVILVSTEFDEIFALSDRIAVMYRGRIVGIVGPDTPWDQLGLMMAGFAPEEAAQEAEEHPTMLGSVE</sequence>
<evidence type="ECO:0000256" key="2">
    <source>
        <dbReference type="ARBA" id="ARBA00022840"/>
    </source>
</evidence>
<organism evidence="4 5">
    <name type="scientific">Tenggerimyces flavus</name>
    <dbReference type="NCBI Taxonomy" id="1708749"/>
    <lineage>
        <taxon>Bacteria</taxon>
        <taxon>Bacillati</taxon>
        <taxon>Actinomycetota</taxon>
        <taxon>Actinomycetes</taxon>
        <taxon>Propionibacteriales</taxon>
        <taxon>Nocardioidaceae</taxon>
        <taxon>Tenggerimyces</taxon>
    </lineage>
</organism>
<name>A0ABV7Y236_9ACTN</name>
<dbReference type="SMART" id="SM00382">
    <property type="entry name" value="AAA"/>
    <property type="match status" value="2"/>
</dbReference>
<dbReference type="CDD" id="cd03216">
    <property type="entry name" value="ABC_Carb_Monos_I"/>
    <property type="match status" value="1"/>
</dbReference>
<dbReference type="CDD" id="cd03215">
    <property type="entry name" value="ABC_Carb_Monos_II"/>
    <property type="match status" value="1"/>
</dbReference>
<feature type="domain" description="ABC transporter" evidence="3">
    <location>
        <begin position="3"/>
        <end position="239"/>
    </location>
</feature>
<dbReference type="InterPro" id="IPR017871">
    <property type="entry name" value="ABC_transporter-like_CS"/>
</dbReference>
<evidence type="ECO:0000256" key="1">
    <source>
        <dbReference type="ARBA" id="ARBA00022741"/>
    </source>
</evidence>
<reference evidence="5" key="1">
    <citation type="journal article" date="2019" name="Int. J. Syst. Evol. Microbiol.">
        <title>The Global Catalogue of Microorganisms (GCM) 10K type strain sequencing project: providing services to taxonomists for standard genome sequencing and annotation.</title>
        <authorList>
            <consortium name="The Broad Institute Genomics Platform"/>
            <consortium name="The Broad Institute Genome Sequencing Center for Infectious Disease"/>
            <person name="Wu L."/>
            <person name="Ma J."/>
        </authorList>
    </citation>
    <scope>NUCLEOTIDE SEQUENCE [LARGE SCALE GENOMIC DNA]</scope>
    <source>
        <strain evidence="5">CGMCC 4.7241</strain>
    </source>
</reference>
<gene>
    <name evidence="4" type="ORF">ACFOUW_00460</name>
</gene>
<keyword evidence="2 4" id="KW-0067">ATP-binding</keyword>